<dbReference type="AlphaFoldDB" id="A0A4D6X1X1"/>
<dbReference type="PANTHER" id="PTHR39638:SF2">
    <property type="entry name" value="YCF35"/>
    <property type="match status" value="1"/>
</dbReference>
<gene>
    <name evidence="5" type="primary">ycf35</name>
</gene>
<evidence type="ECO:0000256" key="4">
    <source>
        <dbReference type="ARBA" id="ARBA00022640"/>
    </source>
</evidence>
<protein>
    <recommendedName>
        <fullName evidence="3">Uncharacterized protein ycf35</fullName>
    </recommendedName>
</protein>
<dbReference type="GO" id="GO:0009536">
    <property type="term" value="C:plastid"/>
    <property type="evidence" value="ECO:0007669"/>
    <property type="project" value="UniProtKB-SubCell"/>
</dbReference>
<reference evidence="5" key="1">
    <citation type="journal article" date="2019" name="Mol. Phylogenet. Evol.">
        <title>Morphological evolution and classification of the red algal order Ceramiales inferred using plastid phylogenomics.</title>
        <authorList>
            <person name="Diaz-Tapia P."/>
            <person name="Pasella M.M."/>
            <person name="Verbruggen H."/>
            <person name="Maggs C.A."/>
        </authorList>
    </citation>
    <scope>NUCLEOTIDE SEQUENCE</scope>
    <source>
        <strain evidence="5">PD2766_2</strain>
    </source>
</reference>
<dbReference type="PANTHER" id="PTHR39638">
    <property type="entry name" value="YCF35"/>
    <property type="match status" value="1"/>
</dbReference>
<keyword evidence="4 5" id="KW-0934">Plastid</keyword>
<dbReference type="EMBL" id="MK814738">
    <property type="protein sequence ID" value="QCI08848.1"/>
    <property type="molecule type" value="Genomic_DNA"/>
</dbReference>
<comment type="subcellular location">
    <subcellularLocation>
        <location evidence="1">Plastid</location>
    </subcellularLocation>
</comment>
<evidence type="ECO:0000313" key="5">
    <source>
        <dbReference type="EMBL" id="QCI08848.1"/>
    </source>
</evidence>
<reference evidence="5" key="2">
    <citation type="submission" date="2019-04" db="EMBL/GenBank/DDBJ databases">
        <authorList>
            <person name="Pasella M."/>
        </authorList>
    </citation>
    <scope>NUCLEOTIDE SEQUENCE</scope>
    <source>
        <strain evidence="5">PD2766_2</strain>
    </source>
</reference>
<proteinExistence type="inferred from homology"/>
<evidence type="ECO:0000256" key="1">
    <source>
        <dbReference type="ARBA" id="ARBA00004474"/>
    </source>
</evidence>
<name>A0A4D6X1X1_9FLOR</name>
<evidence type="ECO:0000256" key="3">
    <source>
        <dbReference type="ARBA" id="ARBA00021585"/>
    </source>
</evidence>
<comment type="similarity">
    <text evidence="2">Belongs to the ycf35 family.</text>
</comment>
<dbReference type="InterPro" id="IPR009666">
    <property type="entry name" value="Uncharacterised_Ycf35"/>
</dbReference>
<accession>A0A4D6X1X1</accession>
<dbReference type="Pfam" id="PF06868">
    <property type="entry name" value="DUF1257"/>
    <property type="match status" value="1"/>
</dbReference>
<geneLocation type="plastid" evidence="5"/>
<organism evidence="5">
    <name type="scientific">Wrangelia sp</name>
    <dbReference type="NCBI Taxonomy" id="2575620"/>
    <lineage>
        <taxon>Eukaryota</taxon>
        <taxon>Rhodophyta</taxon>
        <taxon>Florideophyceae</taxon>
        <taxon>Rhodymeniophycidae</taxon>
        <taxon>Ceramiales</taxon>
        <taxon>Ceramiaceae</taxon>
        <taxon>Wrangelia</taxon>
    </lineage>
</organism>
<sequence>MSHFSKIKTNISRLGILEKTLQDFEFKYYINDSSTSSNNQINVYNKSLTDNDLLFSFVWDGYQYSLAADLQLWNLSVNFSDFLEKFNQRYAYNVILEQSKVIGYQKIDDNLMTDGSYRVILQKWDYV</sequence>
<evidence type="ECO:0000256" key="2">
    <source>
        <dbReference type="ARBA" id="ARBA00009068"/>
    </source>
</evidence>